<organism evidence="4 5">
    <name type="scientific">Rhodohalobacter mucosus</name>
    <dbReference type="NCBI Taxonomy" id="2079485"/>
    <lineage>
        <taxon>Bacteria</taxon>
        <taxon>Pseudomonadati</taxon>
        <taxon>Balneolota</taxon>
        <taxon>Balneolia</taxon>
        <taxon>Balneolales</taxon>
        <taxon>Balneolaceae</taxon>
        <taxon>Rhodohalobacter</taxon>
    </lineage>
</organism>
<proteinExistence type="predicted"/>
<feature type="signal peptide" evidence="1">
    <location>
        <begin position="1"/>
        <end position="28"/>
    </location>
</feature>
<evidence type="ECO:0000313" key="5">
    <source>
        <dbReference type="Proteomes" id="UP000245533"/>
    </source>
</evidence>
<feature type="domain" description="EcxA zinc-binding" evidence="2">
    <location>
        <begin position="457"/>
        <end position="775"/>
    </location>
</feature>
<dbReference type="PANTHER" id="PTHR38478:SF1">
    <property type="entry name" value="ZINC DEPENDENT METALLOPROTEASE DOMAIN LIPOPROTEIN"/>
    <property type="match status" value="1"/>
</dbReference>
<dbReference type="PROSITE" id="PS51257">
    <property type="entry name" value="PROKAR_LIPOPROTEIN"/>
    <property type="match status" value="1"/>
</dbReference>
<dbReference type="SUPFAM" id="SSF55486">
    <property type="entry name" value="Metalloproteases ('zincins'), catalytic domain"/>
    <property type="match status" value="1"/>
</dbReference>
<dbReference type="Pfam" id="PF16313">
    <property type="entry name" value="DUF4953"/>
    <property type="match status" value="1"/>
</dbReference>
<feature type="chain" id="PRO_5016391919" description="DUF5117 domain-containing protein" evidence="1">
    <location>
        <begin position="29"/>
        <end position="848"/>
    </location>
</feature>
<dbReference type="PANTHER" id="PTHR38478">
    <property type="entry name" value="PEPTIDASE M1A AND M12B"/>
    <property type="match status" value="1"/>
</dbReference>
<dbReference type="InterPro" id="IPR024079">
    <property type="entry name" value="MetalloPept_cat_dom_sf"/>
</dbReference>
<dbReference type="InterPro" id="IPR032534">
    <property type="entry name" value="EcxA_zinc-bd"/>
</dbReference>
<dbReference type="OrthoDB" id="9776599at2"/>
<evidence type="ECO:0000313" key="4">
    <source>
        <dbReference type="EMBL" id="PWN08062.1"/>
    </source>
</evidence>
<comment type="caution">
    <text evidence="4">The sequence shown here is derived from an EMBL/GenBank/DDBJ whole genome shotgun (WGS) entry which is preliminary data.</text>
</comment>
<dbReference type="EMBL" id="QGGB01000001">
    <property type="protein sequence ID" value="PWN08062.1"/>
    <property type="molecule type" value="Genomic_DNA"/>
</dbReference>
<evidence type="ECO:0000259" key="3">
    <source>
        <dbReference type="Pfam" id="PF17148"/>
    </source>
</evidence>
<sequence>MNTRILFRYGLIACGLLFTVACSTTQNAASAQQETSEKGTSEFEKAIEKSIAYEGLFTVYQDTTNGSTKLAIKEDQLDKEYIYFGLSQDGVLEAGHFRGAYRDNKVFKVRKYYDRIEFVAQNTNYYFDEDSPLSRAAEANISEATLVSAKIEAEDKENGIMLIDGNAIFLSENFNQIKPSPSPAQRPGSFSLGSLSREKTKYSEIRSYPENTDVVVEYVYDSPFSMGATSDAVTDNRFVTIRFQHSFIEMPENDYRSRYDDPRVGYFMTETDDQVSTDATPYRDLIHRWHLVKQNPEAELSDPVEPIVWWIENTTPLEFRETIKEATLAWNEAFEAAGFTNAIEVKVQPDDAEWEAGDIRYNVLRWTSSPIPPFGGYGPSFVNPRTGQILGADVMLEWVFFSNRMREQDIFADDIAMRERLGEAMNGSYCTFGHHMQQNNQFGMSALHVMGAPEEEFSEFQKEALTMLILHEVGHTLGLSHNMQASTLHSPADIHSEELANTIGLTGSVMDYSTVNVSSDRSNQGRYYDIKPGPYDIWAIEFGYNPELDDEDYREDVLSRSTEPELAFGNDADDMRSPGKAIDPRVMIDDMSSDPVAYAVDRIELTGELKNGLVEKYGTREGQSYQELRNAFFTLMGRRATQAGVISRQIGGVYRDRAFIGQDGGSRPFTPVPAEKQKEAMSYLAEYLFAPEAYSSSHDVYSYLQIQRRGFNFFSSTEDPKIHDLVLGAQTNVLNHLMHPATMKRITDSRTYGNEYSVADVTADLTAAIFEEDADSNVNTFRQNLQIAYTERLIGILGSDAHDRIAKSAALYNLQQIKEMTGARGAANNETRAHTAHIHLLIDKAMES</sequence>
<dbReference type="GO" id="GO:0008237">
    <property type="term" value="F:metallopeptidase activity"/>
    <property type="evidence" value="ECO:0007669"/>
    <property type="project" value="InterPro"/>
</dbReference>
<dbReference type="InterPro" id="IPR033413">
    <property type="entry name" value="DUF5117"/>
</dbReference>
<evidence type="ECO:0008006" key="6">
    <source>
        <dbReference type="Google" id="ProtNLM"/>
    </source>
</evidence>
<evidence type="ECO:0000259" key="2">
    <source>
        <dbReference type="Pfam" id="PF16313"/>
    </source>
</evidence>
<name>A0A316TYU9_9BACT</name>
<dbReference type="InterPro" id="IPR034032">
    <property type="entry name" value="Zn_MMP-like_bac"/>
</dbReference>
<dbReference type="Pfam" id="PF17148">
    <property type="entry name" value="DUF5117"/>
    <property type="match status" value="1"/>
</dbReference>
<protein>
    <recommendedName>
        <fullName evidence="6">DUF5117 domain-containing protein</fullName>
    </recommendedName>
</protein>
<keyword evidence="1" id="KW-0732">Signal</keyword>
<gene>
    <name evidence="4" type="ORF">DDZ15_00030</name>
</gene>
<accession>A0A316TYU9</accession>
<dbReference type="AlphaFoldDB" id="A0A316TYU9"/>
<dbReference type="Proteomes" id="UP000245533">
    <property type="component" value="Unassembled WGS sequence"/>
</dbReference>
<keyword evidence="5" id="KW-1185">Reference proteome</keyword>
<evidence type="ECO:0000256" key="1">
    <source>
        <dbReference type="SAM" id="SignalP"/>
    </source>
</evidence>
<reference evidence="4 5" key="1">
    <citation type="submission" date="2018-05" db="EMBL/GenBank/DDBJ databases">
        <title>Rhodohalobacter halophilus gen. nov., sp. nov., a moderately halophilic member of the family Balneolaceae.</title>
        <authorList>
            <person name="Liu Z.-W."/>
        </authorList>
    </citation>
    <scope>NUCLEOTIDE SEQUENCE [LARGE SCALE GENOMIC DNA]</scope>
    <source>
        <strain evidence="4 5">8A47</strain>
    </source>
</reference>
<dbReference type="CDD" id="cd04276">
    <property type="entry name" value="ZnMc_MMP_like_2"/>
    <property type="match status" value="1"/>
</dbReference>
<dbReference type="Gene3D" id="3.40.390.10">
    <property type="entry name" value="Collagenase (Catalytic Domain)"/>
    <property type="match status" value="1"/>
</dbReference>
<feature type="domain" description="DUF5117" evidence="3">
    <location>
        <begin position="105"/>
        <end position="293"/>
    </location>
</feature>
<dbReference type="RefSeq" id="WP_109643599.1">
    <property type="nucleotide sequence ID" value="NZ_QGGB01000001.1"/>
</dbReference>